<dbReference type="EMBL" id="CP090034">
    <property type="protein sequence ID" value="UPK95692.1"/>
    <property type="molecule type" value="Genomic_DNA"/>
</dbReference>
<dbReference type="Proteomes" id="UP000830768">
    <property type="component" value="Chromosome 5"/>
</dbReference>
<sequence length="159" mass="17625">MVANGTQSIAIDIKDLHWEKDAQLGVLPFFHIYGLAVVLHTTFLSGSKCVIMPKWDLEKACQLIQRYRLTCAYVPPPIVLALSKQPVVSHYDLSSIRWINAAAAPVSLELVDAVWARLKIGVKQGYGLSETSPTCTTQFADEWSTFQGSVGKLFPNFQT</sequence>
<protein>
    <submittedName>
        <fullName evidence="1">Uncharacterized protein</fullName>
    </submittedName>
</protein>
<name>A0ACD3Z3M0_FUSSC</name>
<reference evidence="1" key="1">
    <citation type="submission" date="2021-11" db="EMBL/GenBank/DDBJ databases">
        <title>Fusarium solani-melongenae Genome sequencing and assembly.</title>
        <authorList>
            <person name="Xie S."/>
            <person name="Huang L."/>
            <person name="Zhang X."/>
        </authorList>
    </citation>
    <scope>NUCLEOTIDE SEQUENCE</scope>
    <source>
        <strain evidence="1">CRI 24-3</strain>
    </source>
</reference>
<proteinExistence type="predicted"/>
<gene>
    <name evidence="1" type="ORF">LCI18_006627</name>
</gene>
<organism evidence="1 2">
    <name type="scientific">Fusarium solani subsp. cucurbitae</name>
    <name type="common">Neocosmosporum cucurbitae</name>
    <dbReference type="NCBI Taxonomy" id="2747967"/>
    <lineage>
        <taxon>Eukaryota</taxon>
        <taxon>Fungi</taxon>
        <taxon>Dikarya</taxon>
        <taxon>Ascomycota</taxon>
        <taxon>Pezizomycotina</taxon>
        <taxon>Sordariomycetes</taxon>
        <taxon>Hypocreomycetidae</taxon>
        <taxon>Hypocreales</taxon>
        <taxon>Nectriaceae</taxon>
        <taxon>Fusarium</taxon>
        <taxon>Fusarium solani species complex</taxon>
    </lineage>
</organism>
<accession>A0ACD3Z3M0</accession>
<keyword evidence="2" id="KW-1185">Reference proteome</keyword>
<evidence type="ECO:0000313" key="2">
    <source>
        <dbReference type="Proteomes" id="UP000830768"/>
    </source>
</evidence>
<evidence type="ECO:0000313" key="1">
    <source>
        <dbReference type="EMBL" id="UPK95692.1"/>
    </source>
</evidence>